<dbReference type="InterPro" id="IPR036485">
    <property type="entry name" value="Glu_synth_asu_C_sf"/>
</dbReference>
<organism evidence="1">
    <name type="scientific">Leptospirillum ferrooxidans</name>
    <dbReference type="NCBI Taxonomy" id="180"/>
    <lineage>
        <taxon>Bacteria</taxon>
        <taxon>Pseudomonadati</taxon>
        <taxon>Nitrospirota</taxon>
        <taxon>Nitrospiria</taxon>
        <taxon>Nitrospirales</taxon>
        <taxon>Nitrospiraceae</taxon>
        <taxon>Leptospirillum</taxon>
    </lineage>
</organism>
<name>Q7X1B1_9BACT</name>
<reference evidence="1" key="1">
    <citation type="journal article" date="2003" name="Proc. Natl. Acad. Sci. U.S.A.">
        <title>Gene function analysis in environmental isolates: the nif regulon of the strict iron oxidizing bacterium Leptospirillum ferrooxidans.</title>
        <authorList>
            <person name="Parro V."/>
            <person name="Moreno-Paz M."/>
        </authorList>
    </citation>
    <scope>NUCLEOTIDE SEQUENCE</scope>
</reference>
<accession>Q7X1B1</accession>
<dbReference type="EMBL" id="AY204430">
    <property type="protein sequence ID" value="AAO38390.1"/>
    <property type="molecule type" value="Genomic_DNA"/>
</dbReference>
<evidence type="ECO:0000313" key="1">
    <source>
        <dbReference type="EMBL" id="AAO38390.1"/>
    </source>
</evidence>
<dbReference type="AlphaFoldDB" id="Q7X1B1"/>
<protein>
    <submittedName>
        <fullName evidence="1">Lfe187p2</fullName>
    </submittedName>
</protein>
<sequence>MNGPMSGHLGIHFEHEGVRLWIHDQMPAPVVLGDPGPWICAGMTGGTVYLFKQPQWGFDEEAIRRRIARGSKVVILPITKEDETLVRGLLEDYHGEISASGQEEEAMWISSIISSDLRKNFIRIIPQSQQVEQTVSTE</sequence>
<dbReference type="Gene3D" id="2.160.20.60">
    <property type="entry name" value="Glutamate synthase, alpha subunit, C-terminal domain"/>
    <property type="match status" value="1"/>
</dbReference>
<dbReference type="GO" id="GO:0016491">
    <property type="term" value="F:oxidoreductase activity"/>
    <property type="evidence" value="ECO:0007669"/>
    <property type="project" value="InterPro"/>
</dbReference>
<proteinExistence type="predicted"/>
<dbReference type="SUPFAM" id="SSF69336">
    <property type="entry name" value="Alpha subunit of glutamate synthase, C-terminal domain"/>
    <property type="match status" value="1"/>
</dbReference>